<evidence type="ECO:0000256" key="1">
    <source>
        <dbReference type="SAM" id="Phobius"/>
    </source>
</evidence>
<keyword evidence="3" id="KW-1185">Reference proteome</keyword>
<dbReference type="InterPro" id="IPR053824">
    <property type="entry name" value="DUF7010"/>
</dbReference>
<feature type="transmembrane region" description="Helical" evidence="1">
    <location>
        <begin position="105"/>
        <end position="125"/>
    </location>
</feature>
<dbReference type="Pfam" id="PF22765">
    <property type="entry name" value="DUF7010"/>
    <property type="match status" value="1"/>
</dbReference>
<gene>
    <name evidence="2" type="ORF">ESP57_10315</name>
</gene>
<dbReference type="EMBL" id="SDPO01000002">
    <property type="protein sequence ID" value="RXZ49305.1"/>
    <property type="molecule type" value="Genomic_DNA"/>
</dbReference>
<dbReference type="Proteomes" id="UP000292935">
    <property type="component" value="Unassembled WGS sequence"/>
</dbReference>
<sequence>MNVKQAQEDVRRVYRAGFSGPLVAAVIWAAASAASQWGSSATAMAVLFFGGMLIFPLSSLVLKLMGGPASLAKGHPSIALAMQSAFTVPLGLLVAIALGAVEPSLFLPASLIIVGAHYLTFISLYGMRSYGVLAGVLVAVGAVAIFAVPALRDLSGWIGCVVLLVFAGSLFVAYRAEFQHTAALTSPALRDGGISDVS</sequence>
<keyword evidence="1" id="KW-0472">Membrane</keyword>
<reference evidence="2 3" key="1">
    <citation type="submission" date="2019-01" db="EMBL/GenBank/DDBJ databases">
        <authorList>
            <person name="Li J."/>
        </authorList>
    </citation>
    <scope>NUCLEOTIDE SEQUENCE [LARGE SCALE GENOMIC DNA]</scope>
    <source>
        <strain evidence="2 3">CCUG 35506</strain>
    </source>
</reference>
<feature type="transmembrane region" description="Helical" evidence="1">
    <location>
        <begin position="43"/>
        <end position="66"/>
    </location>
</feature>
<feature type="transmembrane region" description="Helical" evidence="1">
    <location>
        <begin position="12"/>
        <end position="31"/>
    </location>
</feature>
<dbReference type="OrthoDB" id="5114860at2"/>
<feature type="transmembrane region" description="Helical" evidence="1">
    <location>
        <begin position="130"/>
        <end position="148"/>
    </location>
</feature>
<name>A0A4Q2JM90_9MICO</name>
<feature type="transmembrane region" description="Helical" evidence="1">
    <location>
        <begin position="78"/>
        <end position="99"/>
    </location>
</feature>
<keyword evidence="1" id="KW-0812">Transmembrane</keyword>
<dbReference type="RefSeq" id="WP_129231472.1">
    <property type="nucleotide sequence ID" value="NZ_SDPO01000002.1"/>
</dbReference>
<dbReference type="AlphaFoldDB" id="A0A4Q2JM90"/>
<keyword evidence="1" id="KW-1133">Transmembrane helix</keyword>
<evidence type="ECO:0000313" key="3">
    <source>
        <dbReference type="Proteomes" id="UP000292935"/>
    </source>
</evidence>
<comment type="caution">
    <text evidence="2">The sequence shown here is derived from an EMBL/GenBank/DDBJ whole genome shotgun (WGS) entry which is preliminary data.</text>
</comment>
<protein>
    <submittedName>
        <fullName evidence="2">Uncharacterized protein</fullName>
    </submittedName>
</protein>
<feature type="transmembrane region" description="Helical" evidence="1">
    <location>
        <begin position="154"/>
        <end position="174"/>
    </location>
</feature>
<accession>A0A4Q2JM90</accession>
<proteinExistence type="predicted"/>
<evidence type="ECO:0000313" key="2">
    <source>
        <dbReference type="EMBL" id="RXZ49305.1"/>
    </source>
</evidence>
<organism evidence="2 3">
    <name type="scientific">Agromyces fucosus</name>
    <dbReference type="NCBI Taxonomy" id="41985"/>
    <lineage>
        <taxon>Bacteria</taxon>
        <taxon>Bacillati</taxon>
        <taxon>Actinomycetota</taxon>
        <taxon>Actinomycetes</taxon>
        <taxon>Micrococcales</taxon>
        <taxon>Microbacteriaceae</taxon>
        <taxon>Agromyces</taxon>
    </lineage>
</organism>